<evidence type="ECO:0000259" key="17">
    <source>
        <dbReference type="PROSITE" id="PS50142"/>
    </source>
</evidence>
<feature type="binding site" evidence="15">
    <location>
        <position position="121"/>
    </location>
    <ligand>
        <name>Mg(2+)</name>
        <dbReference type="ChEBI" id="CHEBI:18420"/>
    </ligand>
</feature>
<evidence type="ECO:0000256" key="13">
    <source>
        <dbReference type="ARBA" id="ARBA00022842"/>
    </source>
</evidence>
<feature type="active site" evidence="15">
    <location>
        <position position="124"/>
    </location>
</feature>
<evidence type="ECO:0000256" key="11">
    <source>
        <dbReference type="ARBA" id="ARBA00022759"/>
    </source>
</evidence>
<dbReference type="InterPro" id="IPR014720">
    <property type="entry name" value="dsRBD_dom"/>
</dbReference>
<feature type="domain" description="DRBM" evidence="16">
    <location>
        <begin position="161"/>
        <end position="230"/>
    </location>
</feature>
<dbReference type="GO" id="GO:0004525">
    <property type="term" value="F:ribonuclease III activity"/>
    <property type="evidence" value="ECO:0007669"/>
    <property type="project" value="UniProtKB-UniRule"/>
</dbReference>
<dbReference type="SMART" id="SM00358">
    <property type="entry name" value="DSRM"/>
    <property type="match status" value="1"/>
</dbReference>
<evidence type="ECO:0000259" key="16">
    <source>
        <dbReference type="PROSITE" id="PS50137"/>
    </source>
</evidence>
<evidence type="ECO:0000256" key="12">
    <source>
        <dbReference type="ARBA" id="ARBA00022801"/>
    </source>
</evidence>
<dbReference type="FunFam" id="3.30.160.20:FF:000003">
    <property type="entry name" value="Ribonuclease 3"/>
    <property type="match status" value="1"/>
</dbReference>
<dbReference type="Gene3D" id="1.10.1520.10">
    <property type="entry name" value="Ribonuclease III domain"/>
    <property type="match status" value="1"/>
</dbReference>
<proteinExistence type="inferred from homology"/>
<comment type="cofactor">
    <cofactor evidence="15">
        <name>Mg(2+)</name>
        <dbReference type="ChEBI" id="CHEBI:18420"/>
    </cofactor>
</comment>
<keyword evidence="13 15" id="KW-0460">Magnesium</keyword>
<dbReference type="EMBL" id="RCHT01000001">
    <property type="protein sequence ID" value="RLL14637.1"/>
    <property type="molecule type" value="Genomic_DNA"/>
</dbReference>
<dbReference type="NCBIfam" id="TIGR02191">
    <property type="entry name" value="RNaseIII"/>
    <property type="match status" value="1"/>
</dbReference>
<evidence type="ECO:0000256" key="1">
    <source>
        <dbReference type="ARBA" id="ARBA00000109"/>
    </source>
</evidence>
<dbReference type="Pfam" id="PF14622">
    <property type="entry name" value="Ribonucleas_3_3"/>
    <property type="match status" value="1"/>
</dbReference>
<keyword evidence="11 15" id="KW-0255">Endonuclease</keyword>
<dbReference type="GO" id="GO:0006397">
    <property type="term" value="P:mRNA processing"/>
    <property type="evidence" value="ECO:0007669"/>
    <property type="project" value="UniProtKB-UniRule"/>
</dbReference>
<evidence type="ECO:0000256" key="5">
    <source>
        <dbReference type="ARBA" id="ARBA00022490"/>
    </source>
</evidence>
<keyword evidence="8 15" id="KW-0819">tRNA processing</keyword>
<dbReference type="InterPro" id="IPR000999">
    <property type="entry name" value="RNase_III_dom"/>
</dbReference>
<gene>
    <name evidence="15" type="primary">rnc</name>
    <name evidence="18" type="ORF">D4A47_01260</name>
</gene>
<feature type="binding site" evidence="15">
    <location>
        <position position="49"/>
    </location>
    <ligand>
        <name>Mg(2+)</name>
        <dbReference type="ChEBI" id="CHEBI:18420"/>
    </ligand>
</feature>
<dbReference type="PROSITE" id="PS50137">
    <property type="entry name" value="DS_RBD"/>
    <property type="match status" value="1"/>
</dbReference>
<dbReference type="GO" id="GO:0003725">
    <property type="term" value="F:double-stranded RNA binding"/>
    <property type="evidence" value="ECO:0007669"/>
    <property type="project" value="TreeGrafter"/>
</dbReference>
<keyword evidence="14 15" id="KW-0694">RNA-binding</keyword>
<evidence type="ECO:0000256" key="9">
    <source>
        <dbReference type="ARBA" id="ARBA00022722"/>
    </source>
</evidence>
<dbReference type="HAMAP" id="MF_00104">
    <property type="entry name" value="RNase_III"/>
    <property type="match status" value="1"/>
</dbReference>
<keyword evidence="19" id="KW-1185">Reference proteome</keyword>
<dbReference type="CDD" id="cd00593">
    <property type="entry name" value="RIBOc"/>
    <property type="match status" value="1"/>
</dbReference>
<dbReference type="FunFam" id="1.10.1520.10:FF:000001">
    <property type="entry name" value="Ribonuclease 3"/>
    <property type="match status" value="1"/>
</dbReference>
<dbReference type="Proteomes" id="UP000276301">
    <property type="component" value="Unassembled WGS sequence"/>
</dbReference>
<comment type="catalytic activity">
    <reaction evidence="1 15">
        <text>Endonucleolytic cleavage to 5'-phosphomonoester.</text>
        <dbReference type="EC" id="3.1.26.3"/>
    </reaction>
</comment>
<comment type="function">
    <text evidence="15">Digests double-stranded RNA. Involved in the processing of primary rRNA transcript to yield the immediate precursors to the large and small rRNAs (23S and 16S). Processes some mRNAs, and tRNAs when they are encoded in the rRNA operon. Processes pre-crRNA and tracrRNA of type II CRISPR loci if present in the organism.</text>
</comment>
<dbReference type="SUPFAM" id="SSF54768">
    <property type="entry name" value="dsRNA-binding domain-like"/>
    <property type="match status" value="1"/>
</dbReference>
<dbReference type="GO" id="GO:0042802">
    <property type="term" value="F:identical protein binding"/>
    <property type="evidence" value="ECO:0007669"/>
    <property type="project" value="UniProtKB-ARBA"/>
</dbReference>
<evidence type="ECO:0000256" key="6">
    <source>
        <dbReference type="ARBA" id="ARBA00022552"/>
    </source>
</evidence>
<dbReference type="AlphaFoldDB" id="A0A498CQ35"/>
<dbReference type="SMART" id="SM00535">
    <property type="entry name" value="RIBOc"/>
    <property type="match status" value="1"/>
</dbReference>
<keyword evidence="7 15" id="KW-0507">mRNA processing</keyword>
<evidence type="ECO:0000313" key="19">
    <source>
        <dbReference type="Proteomes" id="UP000276301"/>
    </source>
</evidence>
<accession>A0A498CQ35</accession>
<feature type="binding site" evidence="15">
    <location>
        <position position="124"/>
    </location>
    <ligand>
        <name>Mg(2+)</name>
        <dbReference type="ChEBI" id="CHEBI:18420"/>
    </ligand>
</feature>
<evidence type="ECO:0000313" key="18">
    <source>
        <dbReference type="EMBL" id="RLL14637.1"/>
    </source>
</evidence>
<dbReference type="Gene3D" id="3.30.160.20">
    <property type="match status" value="1"/>
</dbReference>
<comment type="caution">
    <text evidence="18">The sequence shown here is derived from an EMBL/GenBank/DDBJ whole genome shotgun (WGS) entry which is preliminary data.</text>
</comment>
<evidence type="ECO:0000256" key="4">
    <source>
        <dbReference type="ARBA" id="ARBA00011738"/>
    </source>
</evidence>
<reference evidence="18 19" key="1">
    <citation type="submission" date="2018-10" db="EMBL/GenBank/DDBJ databases">
        <title>Anaerotruncus faecis sp. nov., isolated from human feces.</title>
        <authorList>
            <person name="Wang Y.-J."/>
        </authorList>
    </citation>
    <scope>NUCLEOTIDE SEQUENCE [LARGE SCALE GENOMIC DNA]</scope>
    <source>
        <strain evidence="18 19">22A2-44</strain>
    </source>
</reference>
<dbReference type="PANTHER" id="PTHR11207">
    <property type="entry name" value="RIBONUCLEASE III"/>
    <property type="match status" value="1"/>
</dbReference>
<evidence type="ECO:0000256" key="14">
    <source>
        <dbReference type="ARBA" id="ARBA00022884"/>
    </source>
</evidence>
<dbReference type="SUPFAM" id="SSF69065">
    <property type="entry name" value="RNase III domain-like"/>
    <property type="match status" value="1"/>
</dbReference>
<dbReference type="GO" id="GO:0008033">
    <property type="term" value="P:tRNA processing"/>
    <property type="evidence" value="ECO:0007669"/>
    <property type="project" value="UniProtKB-KW"/>
</dbReference>
<feature type="active site" evidence="15">
    <location>
        <position position="53"/>
    </location>
</feature>
<comment type="subunit">
    <text evidence="4 15">Homodimer.</text>
</comment>
<evidence type="ECO:0000256" key="3">
    <source>
        <dbReference type="ARBA" id="ARBA00010183"/>
    </source>
</evidence>
<dbReference type="GO" id="GO:0019843">
    <property type="term" value="F:rRNA binding"/>
    <property type="evidence" value="ECO:0007669"/>
    <property type="project" value="UniProtKB-KW"/>
</dbReference>
<evidence type="ECO:0000256" key="7">
    <source>
        <dbReference type="ARBA" id="ARBA00022664"/>
    </source>
</evidence>
<sequence>MEAHVKDTAPLEERIGYTFQNRKYLDIALTHSSYANEMKKNLSSNERQEFLGDAVLSIIVSDYLFHTFHLAEGDLTKLRAAMVCEKSLCEFARQFSLGDYLKLGRGEEMMGGRTRPSILADAFEALLAAIYLDGGIEPARRFVLGFVVDTLEHRDEFAFTDYKTMLQEIIQKNPEERLSYVLVEESGPDHNKSFVVEVHLNSNVIGSGRGGSKKSAEQAAAREALRLMGECP</sequence>
<dbReference type="InterPro" id="IPR011907">
    <property type="entry name" value="RNase_III"/>
</dbReference>
<dbReference type="GO" id="GO:0046872">
    <property type="term" value="F:metal ion binding"/>
    <property type="evidence" value="ECO:0007669"/>
    <property type="project" value="UniProtKB-KW"/>
</dbReference>
<evidence type="ECO:0000256" key="15">
    <source>
        <dbReference type="HAMAP-Rule" id="MF_00104"/>
    </source>
</evidence>
<keyword evidence="9 15" id="KW-0540">Nuclease</keyword>
<dbReference type="InterPro" id="IPR036389">
    <property type="entry name" value="RNase_III_sf"/>
</dbReference>
<name>A0A498CQ35_9FIRM</name>
<dbReference type="PANTHER" id="PTHR11207:SF0">
    <property type="entry name" value="RIBONUCLEASE 3"/>
    <property type="match status" value="1"/>
</dbReference>
<organism evidence="18 19">
    <name type="scientific">Anaerotruncus massiliensis</name>
    <name type="common">ex Liu et al. 2021</name>
    <dbReference type="NCBI Taxonomy" id="2321404"/>
    <lineage>
        <taxon>Bacteria</taxon>
        <taxon>Bacillati</taxon>
        <taxon>Bacillota</taxon>
        <taxon>Clostridia</taxon>
        <taxon>Eubacteriales</taxon>
        <taxon>Oscillospiraceae</taxon>
        <taxon>Anaerotruncus</taxon>
    </lineage>
</organism>
<dbReference type="PROSITE" id="PS50142">
    <property type="entry name" value="RNASE_3_2"/>
    <property type="match status" value="1"/>
</dbReference>
<keyword evidence="12 15" id="KW-0378">Hydrolase</keyword>
<dbReference type="GO" id="GO:0010468">
    <property type="term" value="P:regulation of gene expression"/>
    <property type="evidence" value="ECO:0007669"/>
    <property type="project" value="TreeGrafter"/>
</dbReference>
<keyword evidence="15" id="KW-0699">rRNA-binding</keyword>
<keyword evidence="10 15" id="KW-0479">Metal-binding</keyword>
<comment type="subcellular location">
    <subcellularLocation>
        <location evidence="2 15">Cytoplasm</location>
    </subcellularLocation>
</comment>
<keyword evidence="6 15" id="KW-0698">rRNA processing</keyword>
<dbReference type="EC" id="3.1.26.3" evidence="15"/>
<dbReference type="Pfam" id="PF00035">
    <property type="entry name" value="dsrm"/>
    <property type="match status" value="1"/>
</dbReference>
<dbReference type="GO" id="GO:0006364">
    <property type="term" value="P:rRNA processing"/>
    <property type="evidence" value="ECO:0007669"/>
    <property type="project" value="UniProtKB-UniRule"/>
</dbReference>
<protein>
    <recommendedName>
        <fullName evidence="15">Ribonuclease 3</fullName>
        <ecNumber evidence="15">3.1.26.3</ecNumber>
    </recommendedName>
    <alternativeName>
        <fullName evidence="15">Ribonuclease III</fullName>
        <shortName evidence="15">RNase III</shortName>
    </alternativeName>
</protein>
<comment type="similarity">
    <text evidence="3">Belongs to the ribonuclease III family.</text>
</comment>
<dbReference type="GO" id="GO:0005737">
    <property type="term" value="C:cytoplasm"/>
    <property type="evidence" value="ECO:0007669"/>
    <property type="project" value="UniProtKB-SubCell"/>
</dbReference>
<evidence type="ECO:0000256" key="8">
    <source>
        <dbReference type="ARBA" id="ARBA00022694"/>
    </source>
</evidence>
<dbReference type="RefSeq" id="WP_101550901.1">
    <property type="nucleotide sequence ID" value="NZ_DBFNFR010000081.1"/>
</dbReference>
<evidence type="ECO:0000256" key="10">
    <source>
        <dbReference type="ARBA" id="ARBA00022723"/>
    </source>
</evidence>
<keyword evidence="5 15" id="KW-0963">Cytoplasm</keyword>
<evidence type="ECO:0000256" key="2">
    <source>
        <dbReference type="ARBA" id="ARBA00004496"/>
    </source>
</evidence>
<dbReference type="CDD" id="cd10845">
    <property type="entry name" value="DSRM_RNAse_III_family"/>
    <property type="match status" value="1"/>
</dbReference>
<feature type="domain" description="RNase III" evidence="17">
    <location>
        <begin position="8"/>
        <end position="135"/>
    </location>
</feature>